<gene>
    <name evidence="1" type="ORF">I206_04937</name>
</gene>
<protein>
    <submittedName>
        <fullName evidence="1">Uncharacterized protein</fullName>
    </submittedName>
</protein>
<proteinExistence type="predicted"/>
<organism evidence="1">
    <name type="scientific">Kwoniella pini CBS 10737</name>
    <dbReference type="NCBI Taxonomy" id="1296096"/>
    <lineage>
        <taxon>Eukaryota</taxon>
        <taxon>Fungi</taxon>
        <taxon>Dikarya</taxon>
        <taxon>Basidiomycota</taxon>
        <taxon>Agaricomycotina</taxon>
        <taxon>Tremellomycetes</taxon>
        <taxon>Tremellales</taxon>
        <taxon>Cryptococcaceae</taxon>
        <taxon>Kwoniella</taxon>
    </lineage>
</organism>
<reference evidence="1" key="1">
    <citation type="submission" date="2013-07" db="EMBL/GenBank/DDBJ databases">
        <title>The Genome Sequence of Cryptococcus pinus CBS10737.</title>
        <authorList>
            <consortium name="The Broad Institute Genome Sequencing Platform"/>
            <person name="Cuomo C."/>
            <person name="Litvintseva A."/>
            <person name="Chen Y."/>
            <person name="Heitman J."/>
            <person name="Sun S."/>
            <person name="Springer D."/>
            <person name="Dromer F."/>
            <person name="Young S.K."/>
            <person name="Zeng Q."/>
            <person name="Gargeya S."/>
            <person name="Fitzgerald M."/>
            <person name="Abouelleil A."/>
            <person name="Alvarado L."/>
            <person name="Berlin A.M."/>
            <person name="Chapman S.B."/>
            <person name="Dewar J."/>
            <person name="Goldberg J."/>
            <person name="Griggs A."/>
            <person name="Gujja S."/>
            <person name="Hansen M."/>
            <person name="Howarth C."/>
            <person name="Imamovic A."/>
            <person name="Larimer J."/>
            <person name="McCowan C."/>
            <person name="Murphy C."/>
            <person name="Pearson M."/>
            <person name="Priest M."/>
            <person name="Roberts A."/>
            <person name="Saif S."/>
            <person name="Shea T."/>
            <person name="Sykes S."/>
            <person name="Wortman J."/>
            <person name="Nusbaum C."/>
            <person name="Birren B."/>
        </authorList>
    </citation>
    <scope>NUCLEOTIDE SEQUENCE [LARGE SCALE GENOMIC DNA]</scope>
    <source>
        <strain evidence="1">CBS 10737</strain>
    </source>
</reference>
<dbReference type="EMBL" id="KI894012">
    <property type="protein sequence ID" value="OCF49249.1"/>
    <property type="molecule type" value="Genomic_DNA"/>
</dbReference>
<name>A0A1B9I135_9TREE</name>
<reference evidence="1" key="2">
    <citation type="submission" date="2016-07" db="EMBL/GenBank/DDBJ databases">
        <title>Evolution of pathogenesis and genome organization in the Tremellales.</title>
        <authorList>
            <person name="Cuomo C."/>
            <person name="Litvintseva A."/>
            <person name="Heitman J."/>
            <person name="Chen Y."/>
            <person name="Sun S."/>
            <person name="Springer D."/>
            <person name="Dromer F."/>
            <person name="Young S."/>
            <person name="Zeng Q."/>
            <person name="Chapman S."/>
            <person name="Gujja S."/>
            <person name="Saif S."/>
            <person name="Birren B."/>
        </authorList>
    </citation>
    <scope>NUCLEOTIDE SEQUENCE</scope>
    <source>
        <strain evidence="1">CBS 10737</strain>
    </source>
</reference>
<dbReference type="OrthoDB" id="5370059at2759"/>
<accession>A0A1B9I135</accession>
<sequence length="232" mass="25587">MAESKADKSLVFLAFGNNVCGNLDPAGPSILRQPTEVKHDCKGIEWTSWACTVGKDPLRIWGTDPLVHDKQATVIALTRRLKRVVGFDRPQAFLLDDGRVQDIEGRLSCRSWDDVIITELGTTFECLKDLMQETNAQHPIPGLPQNSSLTSLQLTATESRAFVLVNGPAQLIYEIKDVKVMPPKSVKTSEPVILDYIADLEASGVGADSETVVTDQNIYVRGSSEFINIDFR</sequence>
<evidence type="ECO:0000313" key="1">
    <source>
        <dbReference type="EMBL" id="OCF49249.1"/>
    </source>
</evidence>
<dbReference type="AlphaFoldDB" id="A0A1B9I135"/>